<dbReference type="AlphaFoldDB" id="A0A499UHE3"/>
<feature type="transmembrane region" description="Helical" evidence="1">
    <location>
        <begin position="45"/>
        <end position="65"/>
    </location>
</feature>
<reference evidence="2 3" key="1">
    <citation type="journal article" date="2020" name="Int. J. Syst. Evol. Microbiol.">
        <title>Reclassification of Streptomyces castelarensis and Streptomyces sporoclivatus as later heterotypic synonyms of Streptomyces antimycoticus.</title>
        <authorList>
            <person name="Komaki H."/>
            <person name="Tamura T."/>
        </authorList>
    </citation>
    <scope>NUCLEOTIDE SEQUENCE [LARGE SCALE GENOMIC DNA]</scope>
    <source>
        <strain evidence="2 3">NBRC 100767</strain>
    </source>
</reference>
<evidence type="ECO:0000313" key="3">
    <source>
        <dbReference type="Proteomes" id="UP000463951"/>
    </source>
</evidence>
<name>A0A499UHE3_9ACTN</name>
<accession>A0A499UHE3</accession>
<gene>
    <name evidence="2" type="ORF">SSPO_038630</name>
</gene>
<evidence type="ECO:0000256" key="1">
    <source>
        <dbReference type="SAM" id="Phobius"/>
    </source>
</evidence>
<evidence type="ECO:0000313" key="2">
    <source>
        <dbReference type="EMBL" id="BBJ41145.1"/>
    </source>
</evidence>
<dbReference type="EMBL" id="AP019620">
    <property type="protein sequence ID" value="BBJ41145.1"/>
    <property type="molecule type" value="Genomic_DNA"/>
</dbReference>
<sequence length="102" mass="10720">MSVPIRLREGRANAVLGSARLGTDRSRHRVRGAPPAPRRLPARRLVLATGPAAALLGALLTHTVLGSGHTAPVLLVALGFAAALVSLLIRPARTRRRRSVTA</sequence>
<protein>
    <submittedName>
        <fullName evidence="2">Uncharacterized protein</fullName>
    </submittedName>
</protein>
<keyword evidence="1" id="KW-0472">Membrane</keyword>
<keyword evidence="1" id="KW-1133">Transmembrane helix</keyword>
<dbReference type="Proteomes" id="UP000463951">
    <property type="component" value="Chromosome"/>
</dbReference>
<organism evidence="2 3">
    <name type="scientific">Streptomyces antimycoticus</name>
    <dbReference type="NCBI Taxonomy" id="68175"/>
    <lineage>
        <taxon>Bacteria</taxon>
        <taxon>Bacillati</taxon>
        <taxon>Actinomycetota</taxon>
        <taxon>Actinomycetes</taxon>
        <taxon>Kitasatosporales</taxon>
        <taxon>Streptomycetaceae</taxon>
        <taxon>Streptomyces</taxon>
        <taxon>Streptomyces violaceusniger group</taxon>
    </lineage>
</organism>
<keyword evidence="1" id="KW-0812">Transmembrane</keyword>
<feature type="transmembrane region" description="Helical" evidence="1">
    <location>
        <begin position="71"/>
        <end position="89"/>
    </location>
</feature>
<proteinExistence type="predicted"/>